<dbReference type="Proteomes" id="UP000178977">
    <property type="component" value="Unassembled WGS sequence"/>
</dbReference>
<feature type="domain" description="Gcp-like" evidence="8">
    <location>
        <begin position="205"/>
        <end position="409"/>
    </location>
</feature>
<evidence type="ECO:0000256" key="3">
    <source>
        <dbReference type="ARBA" id="ARBA00022694"/>
    </source>
</evidence>
<dbReference type="CDD" id="cd24133">
    <property type="entry name" value="ASKHA_NBD_TsaD_bac"/>
    <property type="match status" value="1"/>
</dbReference>
<dbReference type="FunFam" id="3.30.420.40:FF:000040">
    <property type="entry name" value="tRNA N6-adenosine threonylcarbamoyltransferase"/>
    <property type="match status" value="1"/>
</dbReference>
<dbReference type="InterPro" id="IPR043129">
    <property type="entry name" value="ATPase_NBD"/>
</dbReference>
<name>A0A1G2LE11_9BACT</name>
<evidence type="ECO:0000256" key="5">
    <source>
        <dbReference type="ARBA" id="ARBA00023004"/>
    </source>
</evidence>
<feature type="binding site" evidence="7">
    <location>
        <begin position="215"/>
        <end position="219"/>
    </location>
    <ligand>
        <name>substrate</name>
    </ligand>
</feature>
<organism evidence="9 10">
    <name type="scientific">Candidatus Sungbacteria bacterium RIFCSPLOWO2_01_FULL_60_25</name>
    <dbReference type="NCBI Taxonomy" id="1802281"/>
    <lineage>
        <taxon>Bacteria</taxon>
        <taxon>Candidatus Sungiibacteriota</taxon>
    </lineage>
</organism>
<dbReference type="InterPro" id="IPR017860">
    <property type="entry name" value="Peptidase_M22_CS"/>
</dbReference>
<evidence type="ECO:0000259" key="8">
    <source>
        <dbReference type="Pfam" id="PF00814"/>
    </source>
</evidence>
<keyword evidence="4 7" id="KW-0479">Metal-binding</keyword>
<dbReference type="PROSITE" id="PS01016">
    <property type="entry name" value="GLYCOPROTEASE"/>
    <property type="match status" value="1"/>
</dbReference>
<reference evidence="9 10" key="1">
    <citation type="journal article" date="2016" name="Nat. Commun.">
        <title>Thousands of microbial genomes shed light on interconnected biogeochemical processes in an aquifer system.</title>
        <authorList>
            <person name="Anantharaman K."/>
            <person name="Brown C.T."/>
            <person name="Hug L.A."/>
            <person name="Sharon I."/>
            <person name="Castelle C.J."/>
            <person name="Probst A.J."/>
            <person name="Thomas B.C."/>
            <person name="Singh A."/>
            <person name="Wilkins M.J."/>
            <person name="Karaoz U."/>
            <person name="Brodie E.L."/>
            <person name="Williams K.H."/>
            <person name="Hubbard S.S."/>
            <person name="Banfield J.F."/>
        </authorList>
    </citation>
    <scope>NUCLEOTIDE SEQUENCE [LARGE SCALE GENOMIC DNA]</scope>
</reference>
<keyword evidence="6 7" id="KW-0012">Acyltransferase</keyword>
<feature type="binding site" evidence="7">
    <location>
        <position position="249"/>
    </location>
    <ligand>
        <name>substrate</name>
    </ligand>
</feature>
<dbReference type="Pfam" id="PF00814">
    <property type="entry name" value="TsaD"/>
    <property type="match status" value="3"/>
</dbReference>
<comment type="subcellular location">
    <subcellularLocation>
        <location evidence="7">Cytoplasm</location>
    </subcellularLocation>
</comment>
<gene>
    <name evidence="7" type="primary">tsaD</name>
    <name evidence="9" type="ORF">A3A44_02820</name>
</gene>
<comment type="function">
    <text evidence="7">Required for the formation of a threonylcarbamoyl group on adenosine at position 37 (t(6)A37) in tRNAs that read codons beginning with adenine. Is involved in the transfer of the threonylcarbamoyl moiety of threonylcarbamoyl-AMP (TC-AMP) to the N6 group of A37, together with TsaE and TsaB. TsaD likely plays a direct catalytic role in this reaction.</text>
</comment>
<keyword evidence="5 7" id="KW-0408">Iron</keyword>
<feature type="binding site" evidence="7">
    <location>
        <position position="162"/>
    </location>
    <ligand>
        <name>Fe cation</name>
        <dbReference type="ChEBI" id="CHEBI:24875"/>
    </ligand>
</feature>
<evidence type="ECO:0000256" key="1">
    <source>
        <dbReference type="ARBA" id="ARBA00022490"/>
    </source>
</evidence>
<evidence type="ECO:0000313" key="9">
    <source>
        <dbReference type="EMBL" id="OHA09868.1"/>
    </source>
</evidence>
<dbReference type="GO" id="GO:0005737">
    <property type="term" value="C:cytoplasm"/>
    <property type="evidence" value="ECO:0007669"/>
    <property type="project" value="UniProtKB-SubCell"/>
</dbReference>
<evidence type="ECO:0000256" key="6">
    <source>
        <dbReference type="ARBA" id="ARBA00023315"/>
    </source>
</evidence>
<keyword evidence="3 7" id="KW-0819">tRNA processing</keyword>
<proteinExistence type="inferred from homology"/>
<comment type="similarity">
    <text evidence="7">Belongs to the KAE1 / TsaD family.</text>
</comment>
<feature type="domain" description="Gcp-like" evidence="8">
    <location>
        <begin position="32"/>
        <end position="75"/>
    </location>
</feature>
<feature type="binding site" evidence="7">
    <location>
        <position position="403"/>
    </location>
    <ligand>
        <name>Fe cation</name>
        <dbReference type="ChEBI" id="CHEBI:24875"/>
    </ligand>
</feature>
<evidence type="ECO:0000313" key="10">
    <source>
        <dbReference type="Proteomes" id="UP000178977"/>
    </source>
</evidence>
<dbReference type="EC" id="2.3.1.234" evidence="7"/>
<dbReference type="Gene3D" id="3.30.420.40">
    <property type="match status" value="3"/>
</dbReference>
<dbReference type="GO" id="GO:0005506">
    <property type="term" value="F:iron ion binding"/>
    <property type="evidence" value="ECO:0007669"/>
    <property type="project" value="UniProtKB-UniRule"/>
</dbReference>
<evidence type="ECO:0000256" key="7">
    <source>
        <dbReference type="HAMAP-Rule" id="MF_01445"/>
    </source>
</evidence>
<feature type="binding site" evidence="7">
    <location>
        <position position="373"/>
    </location>
    <ligand>
        <name>substrate</name>
    </ligand>
</feature>
<comment type="cofactor">
    <cofactor evidence="7">
        <name>Fe(2+)</name>
        <dbReference type="ChEBI" id="CHEBI:29033"/>
    </cofactor>
    <text evidence="7">Binds 1 Fe(2+) ion per subunit.</text>
</comment>
<dbReference type="PANTHER" id="PTHR11735:SF6">
    <property type="entry name" value="TRNA N6-ADENOSINE THREONYLCARBAMOYLTRANSFERASE, MITOCHONDRIAL"/>
    <property type="match status" value="1"/>
</dbReference>
<protein>
    <recommendedName>
        <fullName evidence="7">tRNA N6-adenosine threonylcarbamoyltransferase</fullName>
        <ecNumber evidence="7">2.3.1.234</ecNumber>
    </recommendedName>
    <alternativeName>
        <fullName evidence="7">N6-L-threonylcarbamoyladenine synthase</fullName>
        <shortName evidence="7">t(6)A synthase</shortName>
    </alternativeName>
    <alternativeName>
        <fullName evidence="7">t(6)A37 threonylcarbamoyladenosine biosynthesis protein TsaD</fullName>
    </alternativeName>
    <alternativeName>
        <fullName evidence="7">tRNA threonylcarbamoyladenosine biosynthesis protein TsaD</fullName>
    </alternativeName>
</protein>
<dbReference type="HAMAP" id="MF_01445">
    <property type="entry name" value="TsaD"/>
    <property type="match status" value="1"/>
</dbReference>
<keyword evidence="1 7" id="KW-0963">Cytoplasm</keyword>
<dbReference type="AlphaFoldDB" id="A0A1G2LE11"/>
<feature type="domain" description="Gcp-like" evidence="8">
    <location>
        <begin position="119"/>
        <end position="174"/>
    </location>
</feature>
<dbReference type="InterPro" id="IPR022450">
    <property type="entry name" value="TsaD"/>
</dbReference>
<dbReference type="EMBL" id="MHQT01000011">
    <property type="protein sequence ID" value="OHA09868.1"/>
    <property type="molecule type" value="Genomic_DNA"/>
</dbReference>
<comment type="caution">
    <text evidence="7">Lacks conserved residue(s) required for the propagation of feature annotation.</text>
</comment>
<feature type="binding site" evidence="7">
    <location>
        <position position="262"/>
    </location>
    <ligand>
        <name>substrate</name>
    </ligand>
</feature>
<dbReference type="STRING" id="1802281.A3A44_02820"/>
<dbReference type="InterPro" id="IPR000905">
    <property type="entry name" value="Gcp-like_dom"/>
</dbReference>
<dbReference type="GO" id="GO:0061711">
    <property type="term" value="F:tRNA N(6)-L-threonylcarbamoyladenine synthase activity"/>
    <property type="evidence" value="ECO:0007669"/>
    <property type="project" value="UniProtKB-EC"/>
</dbReference>
<dbReference type="PANTHER" id="PTHR11735">
    <property type="entry name" value="TRNA N6-ADENOSINE THREONYLCARBAMOYLTRANSFERASE"/>
    <property type="match status" value="1"/>
</dbReference>
<evidence type="ECO:0000256" key="2">
    <source>
        <dbReference type="ARBA" id="ARBA00022679"/>
    </source>
</evidence>
<feature type="binding site" evidence="7">
    <location>
        <position position="166"/>
    </location>
    <ligand>
        <name>Fe cation</name>
        <dbReference type="ChEBI" id="CHEBI:24875"/>
    </ligand>
</feature>
<comment type="catalytic activity">
    <reaction evidence="7">
        <text>L-threonylcarbamoyladenylate + adenosine(37) in tRNA = N(6)-L-threonylcarbamoyladenosine(37) in tRNA + AMP + H(+)</text>
        <dbReference type="Rhea" id="RHEA:37059"/>
        <dbReference type="Rhea" id="RHEA-COMP:10162"/>
        <dbReference type="Rhea" id="RHEA-COMP:10163"/>
        <dbReference type="ChEBI" id="CHEBI:15378"/>
        <dbReference type="ChEBI" id="CHEBI:73682"/>
        <dbReference type="ChEBI" id="CHEBI:74411"/>
        <dbReference type="ChEBI" id="CHEBI:74418"/>
        <dbReference type="ChEBI" id="CHEBI:456215"/>
        <dbReference type="EC" id="2.3.1.234"/>
    </reaction>
</comment>
<keyword evidence="2 7" id="KW-0808">Transferase</keyword>
<dbReference type="SUPFAM" id="SSF53067">
    <property type="entry name" value="Actin-like ATPase domain"/>
    <property type="match status" value="2"/>
</dbReference>
<accession>A0A1G2LE11</accession>
<sequence>MIILGIESSCDESAVSIIEIAGSPQRPRVRALANVVSSQVKLHAKFGGVVPNLAKREHQKNLVPVLLQALRDANTADPTFIYDRKYKLKSGLRVRGAQIKEILEREPELLRRMKRIFRMPAPRIDAIAVTVGPGLAPALWVGINFARALSMLWGKPLIPVNHLEGHIVTNFLQEIRGSSKPEIRNPKQARISSFQNSKHFEFRASKFEFPAIALLVSGGHTELVLMRRRIGGYRVIGETRDDAAGEAFDKVAKMLGLGFPGGPIISKLAERGDPTAFLFPRPMMREENFDFSFSGLKTAVLYTLEKLRNEENKKMTNRKRRSVKNFSFSRFLVSHLCASFQAAVVDVLAAKTVRATKQYRAKTVMLGGGVAANTKLRHDLGAALRRHSPDTQYLIPATSLTGDNALMIALAGYFHRRERCSWKTLRADANLRLDAPRRRN</sequence>
<dbReference type="GO" id="GO:0002949">
    <property type="term" value="P:tRNA threonylcarbamoyladenosine modification"/>
    <property type="evidence" value="ECO:0007669"/>
    <property type="project" value="UniProtKB-UniRule"/>
</dbReference>
<evidence type="ECO:0000256" key="4">
    <source>
        <dbReference type="ARBA" id="ARBA00022723"/>
    </source>
</evidence>
<comment type="caution">
    <text evidence="9">The sequence shown here is derived from an EMBL/GenBank/DDBJ whole genome shotgun (WGS) entry which is preliminary data.</text>
</comment>